<dbReference type="Proteomes" id="UP000029278">
    <property type="component" value="Unassembled WGS sequence"/>
</dbReference>
<dbReference type="EMBL" id="JMQA01000047">
    <property type="protein sequence ID" value="KFM94676.1"/>
    <property type="molecule type" value="Genomic_DNA"/>
</dbReference>
<proteinExistence type="predicted"/>
<evidence type="ECO:0000313" key="2">
    <source>
        <dbReference type="EMBL" id="MUG20932.1"/>
    </source>
</evidence>
<dbReference type="HOGENOM" id="CLU_191190_0_0_9"/>
<reference evidence="1 3" key="1">
    <citation type="submission" date="2014-04" db="EMBL/GenBank/DDBJ databases">
        <authorList>
            <person name="Bishop-Lilly K.A."/>
            <person name="Broomall S.M."/>
            <person name="Chain P.S."/>
            <person name="Chertkov O."/>
            <person name="Coyne S.R."/>
            <person name="Daligault H.E."/>
            <person name="Davenport K.W."/>
            <person name="Erkkila T."/>
            <person name="Frey K.G."/>
            <person name="Gibbons H.S."/>
            <person name="Gu W."/>
            <person name="Jaissle J."/>
            <person name="Johnson S.L."/>
            <person name="Koroleva G.I."/>
            <person name="Ladner J.T."/>
            <person name="Lo C.-C."/>
            <person name="Minogue T.D."/>
            <person name="Munk C."/>
            <person name="Palacios G.F."/>
            <person name="Redden C.L."/>
            <person name="Rosenzweig C.N."/>
            <person name="Scholz M.B."/>
            <person name="Teshima H."/>
            <person name="Xu Y."/>
        </authorList>
    </citation>
    <scope>NUCLEOTIDE SEQUENCE [LARGE SCALE GENOMIC DNA]</scope>
    <source>
        <strain evidence="1 3">8244</strain>
    </source>
</reference>
<gene>
    <name evidence="1" type="ORF">DJ90_1160</name>
    <name evidence="2" type="ORF">GNQ08_00555</name>
</gene>
<dbReference type="OrthoDB" id="1652387at2"/>
<dbReference type="GeneID" id="77010545"/>
<dbReference type="PATRIC" id="fig|44252.3.peg.5446"/>
<dbReference type="InterPro" id="IPR025626">
    <property type="entry name" value="YyzF"/>
</dbReference>
<evidence type="ECO:0000313" key="4">
    <source>
        <dbReference type="Proteomes" id="UP000442469"/>
    </source>
</evidence>
<dbReference type="Proteomes" id="UP000442469">
    <property type="component" value="Unassembled WGS sequence"/>
</dbReference>
<evidence type="ECO:0000313" key="3">
    <source>
        <dbReference type="Proteomes" id="UP000029278"/>
    </source>
</evidence>
<evidence type="ECO:0000313" key="1">
    <source>
        <dbReference type="EMBL" id="KFM94676.1"/>
    </source>
</evidence>
<dbReference type="RefSeq" id="WP_063836288.1">
    <property type="nucleotide sequence ID" value="NZ_BGML01000004.1"/>
</dbReference>
<sequence length="55" mass="6515">MYVVCKDHVELAIDMFVDEFEEAPDVVDLEHTKFIDWEPPVKCQECEQEARFLVV</sequence>
<dbReference type="STRING" id="44252.DJ90_1160"/>
<dbReference type="AlphaFoldDB" id="A0A090Y929"/>
<keyword evidence="3" id="KW-1185">Reference proteome</keyword>
<protein>
    <submittedName>
        <fullName evidence="2">CxxH/CxxC protein</fullName>
    </submittedName>
    <submittedName>
        <fullName evidence="1">YyzF-like family protein</fullName>
    </submittedName>
</protein>
<reference evidence="2 4" key="2">
    <citation type="submission" date="2019-11" db="EMBL/GenBank/DDBJ databases">
        <title>Draft genome sequences of five Paenibacillus species of dairy origin.</title>
        <authorList>
            <person name="Olajide A.M."/>
            <person name="Chen S."/>
            <person name="Lapointe G."/>
        </authorList>
    </citation>
    <scope>NUCLEOTIDE SEQUENCE [LARGE SCALE GENOMIC DNA]</scope>
    <source>
        <strain evidence="2 4">3CT49</strain>
    </source>
</reference>
<dbReference type="Pfam" id="PF14116">
    <property type="entry name" value="YyzF"/>
    <property type="match status" value="1"/>
</dbReference>
<comment type="caution">
    <text evidence="1">The sequence shown here is derived from an EMBL/GenBank/DDBJ whole genome shotgun (WGS) entry which is preliminary data.</text>
</comment>
<dbReference type="EMBL" id="WNZZ01000001">
    <property type="protein sequence ID" value="MUG20932.1"/>
    <property type="molecule type" value="Genomic_DNA"/>
</dbReference>
<organism evidence="1 3">
    <name type="scientific">Paenibacillus macerans</name>
    <name type="common">Bacillus macerans</name>
    <dbReference type="NCBI Taxonomy" id="44252"/>
    <lineage>
        <taxon>Bacteria</taxon>
        <taxon>Bacillati</taxon>
        <taxon>Bacillota</taxon>
        <taxon>Bacilli</taxon>
        <taxon>Bacillales</taxon>
        <taxon>Paenibacillaceae</taxon>
        <taxon>Paenibacillus</taxon>
    </lineage>
</organism>
<name>A0A090Y929_PAEMA</name>
<dbReference type="NCBIfam" id="TIGR04129">
    <property type="entry name" value="CxxH_BA5709"/>
    <property type="match status" value="1"/>
</dbReference>
<accession>A0A090Y929</accession>